<feature type="transmembrane region" description="Helical" evidence="5">
    <location>
        <begin position="328"/>
        <end position="354"/>
    </location>
</feature>
<name>A0A0K2UBG8_LEPSM</name>
<dbReference type="InterPro" id="IPR031152">
    <property type="entry name" value="PLXDC"/>
</dbReference>
<organism evidence="7">
    <name type="scientific">Lepeophtheirus salmonis</name>
    <name type="common">Salmon louse</name>
    <name type="synonym">Caligus salmonis</name>
    <dbReference type="NCBI Taxonomy" id="72036"/>
    <lineage>
        <taxon>Eukaryota</taxon>
        <taxon>Metazoa</taxon>
        <taxon>Ecdysozoa</taxon>
        <taxon>Arthropoda</taxon>
        <taxon>Crustacea</taxon>
        <taxon>Multicrustacea</taxon>
        <taxon>Hexanauplia</taxon>
        <taxon>Copepoda</taxon>
        <taxon>Siphonostomatoida</taxon>
        <taxon>Caligidae</taxon>
        <taxon>Lepeophtheirus</taxon>
    </lineage>
</organism>
<dbReference type="PANTHER" id="PTHR13055:SF12">
    <property type="entry name" value="LD40707P"/>
    <property type="match status" value="1"/>
</dbReference>
<feature type="signal peptide" evidence="6">
    <location>
        <begin position="1"/>
        <end position="20"/>
    </location>
</feature>
<keyword evidence="5" id="KW-0472">Membrane</keyword>
<evidence type="ECO:0000256" key="4">
    <source>
        <dbReference type="ARBA" id="ARBA00022989"/>
    </source>
</evidence>
<dbReference type="GO" id="GO:0016020">
    <property type="term" value="C:membrane"/>
    <property type="evidence" value="ECO:0007669"/>
    <property type="project" value="UniProtKB-SubCell"/>
</dbReference>
<comment type="subcellular location">
    <subcellularLocation>
        <location evidence="1">Membrane</location>
        <topology evidence="1">Single-pass type I membrane protein</topology>
    </subcellularLocation>
</comment>
<evidence type="ECO:0000256" key="5">
    <source>
        <dbReference type="SAM" id="Phobius"/>
    </source>
</evidence>
<accession>A0A0K2UBG8</accession>
<evidence type="ECO:0000313" key="7">
    <source>
        <dbReference type="EMBL" id="CDW35579.1"/>
    </source>
</evidence>
<dbReference type="GeneID" id="121114046"/>
<protein>
    <submittedName>
        <fullName evidence="7">Uncharacterized protein</fullName>
    </submittedName>
</protein>
<evidence type="ECO:0000256" key="6">
    <source>
        <dbReference type="SAM" id="SignalP"/>
    </source>
</evidence>
<keyword evidence="3 6" id="KW-0732">Signal</keyword>
<proteinExistence type="predicted"/>
<dbReference type="EMBL" id="HACA01018217">
    <property type="protein sequence ID" value="CDW35578.1"/>
    <property type="molecule type" value="Transcribed_RNA"/>
</dbReference>
<reference evidence="7" key="1">
    <citation type="submission" date="2014-05" db="EMBL/GenBank/DDBJ databases">
        <authorList>
            <person name="Chronopoulou M."/>
        </authorList>
    </citation>
    <scope>NUCLEOTIDE SEQUENCE</scope>
    <source>
        <tissue evidence="7">Whole organism</tissue>
    </source>
</reference>
<dbReference type="OrthoDB" id="6285106at2759"/>
<sequence length="415" mass="46906">MAYLTVLSCVLCILTGWVQATGHRTIYEDHLFYDMNIFQDNTEGMYDHYKVDMENAYVHEFLSSHSQAAEAVMPDFEFPFYGHLMKTFYITTHGFLSFAPRLHNLMYKTQYVAPLRVKLDPSESDNATVNYFSTGRSLTIEWRDVTVAEPYKHPLGGKFTFQVTLFDNGDIVFVYSKIPDLLTADALYDDEPVAGISDAFLVGNNELHVYHTVNVDNTDIHSKTVVVFTAKPTCIQQKSCEECSKFKENSPFNCVWCDKVSRCSDGADRLREHWDLNECAANNISSVDKCIIDPQHIEWRTSVPNENAPKNVSLTEIPKASPLTTGAITMSVIISVVCVLLLLTLGLGFVYLYGLGHPGGIAARVSYTLQQKYKRFDNEKGGLNKEEKSMPNEIIEKESKTIENNNNERSVTISF</sequence>
<dbReference type="RefSeq" id="XP_040563812.1">
    <property type="nucleotide sequence ID" value="XM_040707878.2"/>
</dbReference>
<keyword evidence="2 5" id="KW-0812">Transmembrane</keyword>
<dbReference type="EMBL" id="HACA01018218">
    <property type="protein sequence ID" value="CDW35579.1"/>
    <property type="molecule type" value="Transcribed_RNA"/>
</dbReference>
<dbReference type="AlphaFoldDB" id="A0A0K2UBG8"/>
<keyword evidence="4 5" id="KW-1133">Transmembrane helix</keyword>
<evidence type="ECO:0000256" key="3">
    <source>
        <dbReference type="ARBA" id="ARBA00022729"/>
    </source>
</evidence>
<evidence type="ECO:0000256" key="1">
    <source>
        <dbReference type="ARBA" id="ARBA00004479"/>
    </source>
</evidence>
<dbReference type="KEGG" id="lsm:121114046"/>
<evidence type="ECO:0000256" key="2">
    <source>
        <dbReference type="ARBA" id="ARBA00022692"/>
    </source>
</evidence>
<feature type="chain" id="PRO_5013456378" evidence="6">
    <location>
        <begin position="21"/>
        <end position="415"/>
    </location>
</feature>
<dbReference type="PANTHER" id="PTHR13055">
    <property type="entry name" value="TUMOR ENDOTHELIAL MARKER 7 RELATED"/>
    <property type="match status" value="1"/>
</dbReference>